<accession>A0A3B4TAS0</accession>
<dbReference type="OMA" id="HEGKHQY"/>
<keyword evidence="8" id="KW-0964">Secreted</keyword>
<keyword evidence="10" id="KW-0395">Inflammatory response</keyword>
<dbReference type="GO" id="GO:0019221">
    <property type="term" value="P:cytokine-mediated signaling pathway"/>
    <property type="evidence" value="ECO:0007669"/>
    <property type="project" value="TreeGrafter"/>
</dbReference>
<dbReference type="Ensembl" id="ENSSDUT00000003130.1">
    <property type="protein sequence ID" value="ENSSDUP00000003057.1"/>
    <property type="gene ID" value="ENSSDUG00000002347.1"/>
</dbReference>
<comment type="similarity">
    <text evidence="4">Belongs to the IL-1 family.</text>
</comment>
<dbReference type="AlphaFoldDB" id="A0A3B4TAS0"/>
<dbReference type="Pfam" id="PF00340">
    <property type="entry name" value="IL1"/>
    <property type="match status" value="1"/>
</dbReference>
<evidence type="ECO:0000256" key="9">
    <source>
        <dbReference type="ARBA" id="ARBA00022620"/>
    </source>
</evidence>
<dbReference type="GO" id="GO:0005829">
    <property type="term" value="C:cytosol"/>
    <property type="evidence" value="ECO:0007669"/>
    <property type="project" value="UniProtKB-SubCell"/>
</dbReference>
<keyword evidence="7" id="KW-0202">Cytokine</keyword>
<keyword evidence="12" id="KW-0497">Mitogen</keyword>
<keyword evidence="9" id="KW-0666">Pyrogen</keyword>
<dbReference type="GeneTree" id="ENSGT00390000016316"/>
<dbReference type="GO" id="GO:0005764">
    <property type="term" value="C:lysosome"/>
    <property type="evidence" value="ECO:0007669"/>
    <property type="project" value="UniProtKB-SubCell"/>
</dbReference>
<dbReference type="GO" id="GO:0048246">
    <property type="term" value="P:macrophage chemotaxis"/>
    <property type="evidence" value="ECO:0007669"/>
    <property type="project" value="TreeGrafter"/>
</dbReference>
<evidence type="ECO:0000313" key="14">
    <source>
        <dbReference type="Proteomes" id="UP000261420"/>
    </source>
</evidence>
<comment type="subcellular location">
    <subcellularLocation>
        <location evidence="2">Cytoplasm</location>
        <location evidence="2">Cytosol</location>
    </subcellularLocation>
    <subcellularLocation>
        <location evidence="1">Lysosome</location>
    </subcellularLocation>
    <subcellularLocation>
        <location evidence="3">Secreted</location>
        <location evidence="3">Extracellular exosome</location>
    </subcellularLocation>
</comment>
<sequence length="361" mass="40813">MCFFIPKCKDSVKGGVVIFHQIQDGKHQYEVGNVVKYKNATGEKMFVRRGDKLMQINGVDLQLLTPEELAQMLADGNPMLKVHKAAKMKEHNEQPSSDADTLHPVSMESTTLRFSMEMRREEENEDEDDGSLQEDVCEGENMENREKTDLLIVTMKKTSVSVVKGRACNPGSPCQGCNGIGCSYNDVVMVAESSTVTLVARGSTFKKDKIERENVSVVHVATHQYLRGLCSQKTIYASPNPEKITIYHYKSTIMGRSFKGIPVVLNFTDSNCFLRCCKEGGTVFLQVETCEKQKLKQISKTDESTLSFVFYMKTVPSNRTKFESVLHRGWFIQILNTDSVVRMQTLDGQQEEHTFLFIIQK</sequence>
<dbReference type="SUPFAM" id="SSF50353">
    <property type="entry name" value="Cytokine"/>
    <property type="match status" value="1"/>
</dbReference>
<evidence type="ECO:0000256" key="1">
    <source>
        <dbReference type="ARBA" id="ARBA00004371"/>
    </source>
</evidence>
<dbReference type="PANTHER" id="PTHR10078:SF30">
    <property type="entry name" value="INTERLEUKIN-1 BETA"/>
    <property type="match status" value="1"/>
</dbReference>
<evidence type="ECO:0000256" key="2">
    <source>
        <dbReference type="ARBA" id="ARBA00004514"/>
    </source>
</evidence>
<evidence type="ECO:0000256" key="8">
    <source>
        <dbReference type="ARBA" id="ARBA00022525"/>
    </source>
</evidence>
<dbReference type="STRING" id="41447.ENSSDUP00000003057"/>
<protein>
    <recommendedName>
        <fullName evidence="5">Interleukin-1 beta</fullName>
    </recommendedName>
</protein>
<dbReference type="InterPro" id="IPR008996">
    <property type="entry name" value="IL1/FGF"/>
</dbReference>
<dbReference type="GO" id="GO:0042119">
    <property type="term" value="P:neutrophil activation"/>
    <property type="evidence" value="ECO:0007669"/>
    <property type="project" value="TreeGrafter"/>
</dbReference>
<dbReference type="GO" id="GO:0005125">
    <property type="term" value="F:cytokine activity"/>
    <property type="evidence" value="ECO:0007669"/>
    <property type="project" value="UniProtKB-KW"/>
</dbReference>
<evidence type="ECO:0000256" key="3">
    <source>
        <dbReference type="ARBA" id="ARBA00004550"/>
    </source>
</evidence>
<reference evidence="13" key="1">
    <citation type="submission" date="2025-08" db="UniProtKB">
        <authorList>
            <consortium name="Ensembl"/>
        </authorList>
    </citation>
    <scope>IDENTIFICATION</scope>
</reference>
<evidence type="ECO:0000256" key="5">
    <source>
        <dbReference type="ARBA" id="ARBA00014702"/>
    </source>
</evidence>
<keyword evidence="14" id="KW-1185">Reference proteome</keyword>
<dbReference type="GO" id="GO:0071222">
    <property type="term" value="P:cellular response to lipopolysaccharide"/>
    <property type="evidence" value="ECO:0007669"/>
    <property type="project" value="TreeGrafter"/>
</dbReference>
<evidence type="ECO:0000256" key="12">
    <source>
        <dbReference type="ARBA" id="ARBA00023246"/>
    </source>
</evidence>
<evidence type="ECO:0000256" key="10">
    <source>
        <dbReference type="ARBA" id="ARBA00023198"/>
    </source>
</evidence>
<dbReference type="Proteomes" id="UP000261420">
    <property type="component" value="Unplaced"/>
</dbReference>
<dbReference type="GO" id="GO:1901222">
    <property type="term" value="P:regulation of non-canonical NF-kappaB signal transduction"/>
    <property type="evidence" value="ECO:0007669"/>
    <property type="project" value="TreeGrafter"/>
</dbReference>
<evidence type="ECO:0000256" key="4">
    <source>
        <dbReference type="ARBA" id="ARBA00010448"/>
    </source>
</evidence>
<dbReference type="SMART" id="SM00125">
    <property type="entry name" value="IL1"/>
    <property type="match status" value="1"/>
</dbReference>
<keyword evidence="6" id="KW-0963">Cytoplasm</keyword>
<dbReference type="GO" id="GO:0005615">
    <property type="term" value="C:extracellular space"/>
    <property type="evidence" value="ECO:0007669"/>
    <property type="project" value="UniProtKB-KW"/>
</dbReference>
<evidence type="ECO:0000256" key="6">
    <source>
        <dbReference type="ARBA" id="ARBA00022490"/>
    </source>
</evidence>
<reference evidence="13" key="2">
    <citation type="submission" date="2025-09" db="UniProtKB">
        <authorList>
            <consortium name="Ensembl"/>
        </authorList>
    </citation>
    <scope>IDENTIFICATION</scope>
</reference>
<dbReference type="GO" id="GO:0010628">
    <property type="term" value="P:positive regulation of gene expression"/>
    <property type="evidence" value="ECO:0007669"/>
    <property type="project" value="TreeGrafter"/>
</dbReference>
<dbReference type="CDD" id="cd00100">
    <property type="entry name" value="beta-trefoil_IL1"/>
    <property type="match status" value="1"/>
</dbReference>
<name>A0A3B4TAS0_SERDU</name>
<evidence type="ECO:0000256" key="11">
    <source>
        <dbReference type="ARBA" id="ARBA00023228"/>
    </source>
</evidence>
<evidence type="ECO:0000256" key="7">
    <source>
        <dbReference type="ARBA" id="ARBA00022514"/>
    </source>
</evidence>
<proteinExistence type="inferred from homology"/>
<dbReference type="GO" id="GO:0001660">
    <property type="term" value="P:fever generation"/>
    <property type="evidence" value="ECO:0007669"/>
    <property type="project" value="UniProtKB-KW"/>
</dbReference>
<dbReference type="Gene3D" id="2.80.10.50">
    <property type="match status" value="1"/>
</dbReference>
<keyword evidence="11" id="KW-0458">Lysosome</keyword>
<evidence type="ECO:0000313" key="13">
    <source>
        <dbReference type="Ensembl" id="ENSSDUP00000003057.1"/>
    </source>
</evidence>
<dbReference type="GO" id="GO:0006955">
    <property type="term" value="P:immune response"/>
    <property type="evidence" value="ECO:0007669"/>
    <property type="project" value="InterPro"/>
</dbReference>
<dbReference type="PANTHER" id="PTHR10078">
    <property type="entry name" value="INTERLEUKIN-1 FAMILY MEMBER"/>
    <property type="match status" value="1"/>
</dbReference>
<organism evidence="13 14">
    <name type="scientific">Seriola dumerili</name>
    <name type="common">Greater amberjack</name>
    <name type="synonym">Caranx dumerili</name>
    <dbReference type="NCBI Taxonomy" id="41447"/>
    <lineage>
        <taxon>Eukaryota</taxon>
        <taxon>Metazoa</taxon>
        <taxon>Chordata</taxon>
        <taxon>Craniata</taxon>
        <taxon>Vertebrata</taxon>
        <taxon>Euteleostomi</taxon>
        <taxon>Actinopterygii</taxon>
        <taxon>Neopterygii</taxon>
        <taxon>Teleostei</taxon>
        <taxon>Neoteleostei</taxon>
        <taxon>Acanthomorphata</taxon>
        <taxon>Carangaria</taxon>
        <taxon>Carangiformes</taxon>
        <taxon>Carangidae</taxon>
        <taxon>Seriola</taxon>
    </lineage>
</organism>
<dbReference type="InterPro" id="IPR000975">
    <property type="entry name" value="IL-1_fam"/>
</dbReference>
<dbReference type="GO" id="GO:0051781">
    <property type="term" value="P:positive regulation of cell division"/>
    <property type="evidence" value="ECO:0007669"/>
    <property type="project" value="UniProtKB-KW"/>
</dbReference>